<protein>
    <submittedName>
        <fullName evidence="8">Flippase-like domain-containing protein</fullName>
    </submittedName>
</protein>
<keyword evidence="6 7" id="KW-0472">Membrane</keyword>
<dbReference type="Proteomes" id="UP001596547">
    <property type="component" value="Unassembled WGS sequence"/>
</dbReference>
<evidence type="ECO:0000256" key="5">
    <source>
        <dbReference type="ARBA" id="ARBA00022989"/>
    </source>
</evidence>
<evidence type="ECO:0000256" key="4">
    <source>
        <dbReference type="ARBA" id="ARBA00022692"/>
    </source>
</evidence>
<dbReference type="Pfam" id="PF03706">
    <property type="entry name" value="LPG_synthase_TM"/>
    <property type="match status" value="1"/>
</dbReference>
<dbReference type="GeneID" id="79315948"/>
<evidence type="ECO:0000256" key="7">
    <source>
        <dbReference type="SAM" id="Phobius"/>
    </source>
</evidence>
<gene>
    <name evidence="8" type="ORF">ACFQPE_11375</name>
</gene>
<proteinExistence type="inferred from homology"/>
<feature type="transmembrane region" description="Helical" evidence="7">
    <location>
        <begin position="51"/>
        <end position="69"/>
    </location>
</feature>
<name>A0ABD6AB42_9EURY</name>
<evidence type="ECO:0000313" key="8">
    <source>
        <dbReference type="EMBL" id="MFC7317382.1"/>
    </source>
</evidence>
<evidence type="ECO:0000256" key="1">
    <source>
        <dbReference type="ARBA" id="ARBA00004651"/>
    </source>
</evidence>
<feature type="transmembrane region" description="Helical" evidence="7">
    <location>
        <begin position="167"/>
        <end position="185"/>
    </location>
</feature>
<dbReference type="PANTHER" id="PTHR39087">
    <property type="entry name" value="UPF0104 MEMBRANE PROTEIN MJ1595"/>
    <property type="match status" value="1"/>
</dbReference>
<evidence type="ECO:0000256" key="3">
    <source>
        <dbReference type="ARBA" id="ARBA00022475"/>
    </source>
</evidence>
<reference evidence="8 9" key="1">
    <citation type="journal article" date="2019" name="Int. J. Syst. Evol. Microbiol.">
        <title>The Global Catalogue of Microorganisms (GCM) 10K type strain sequencing project: providing services to taxonomists for standard genome sequencing and annotation.</title>
        <authorList>
            <consortium name="The Broad Institute Genomics Platform"/>
            <consortium name="The Broad Institute Genome Sequencing Center for Infectious Disease"/>
            <person name="Wu L."/>
            <person name="Ma J."/>
        </authorList>
    </citation>
    <scope>NUCLEOTIDE SEQUENCE [LARGE SCALE GENOMIC DNA]</scope>
    <source>
        <strain evidence="8 9">PSR21</strain>
    </source>
</reference>
<dbReference type="InterPro" id="IPR022791">
    <property type="entry name" value="L-PG_synthase/AglD"/>
</dbReference>
<keyword evidence="9" id="KW-1185">Reference proteome</keyword>
<dbReference type="PANTHER" id="PTHR39087:SF2">
    <property type="entry name" value="UPF0104 MEMBRANE PROTEIN MJ1595"/>
    <property type="match status" value="1"/>
</dbReference>
<dbReference type="RefSeq" id="WP_276303370.1">
    <property type="nucleotide sequence ID" value="NZ_CP119992.1"/>
</dbReference>
<comment type="subcellular location">
    <subcellularLocation>
        <location evidence="1">Cell membrane</location>
        <topology evidence="1">Multi-pass membrane protein</topology>
    </subcellularLocation>
</comment>
<dbReference type="AlphaFoldDB" id="A0ABD6AB42"/>
<evidence type="ECO:0000256" key="6">
    <source>
        <dbReference type="ARBA" id="ARBA00023136"/>
    </source>
</evidence>
<dbReference type="GO" id="GO:0005886">
    <property type="term" value="C:plasma membrane"/>
    <property type="evidence" value="ECO:0007669"/>
    <property type="project" value="UniProtKB-SubCell"/>
</dbReference>
<dbReference type="EMBL" id="JBHTBF010000002">
    <property type="protein sequence ID" value="MFC7317382.1"/>
    <property type="molecule type" value="Genomic_DNA"/>
</dbReference>
<sequence>MQQVSRRPVAGRSLGRTLAPFALALVALALLVAAMGPEEVAAELARLDPATFLLALGIALLAVVAWGDAQRRLLRSAGGRTPLGRFSGAYSLAVFERLALPAGHAAGPALMAHALGDEAETGFDRAFAATSAAELLSLLASLLLAGVGLVAYLLAAPASAALREVELGAVVAAAALAALLAAAWYRRGTVTWALAGLASLLRGSVGRVSPRTYDALAPERVESAVERYYDTLEAVAGDRRAVALAVLASAVGWVCYALPLTVGASALGYAVPLSLALFLVPASGLANAVPLPGGLGGVEVALAAALVALAGLATPEAAAVVLAYRLCTYWGHLALTGLVALAGVTRWGIRP</sequence>
<keyword evidence="3" id="KW-1003">Cell membrane</keyword>
<keyword evidence="5 7" id="KW-1133">Transmembrane helix</keyword>
<accession>A0ABD6AB42</accession>
<dbReference type="NCBIfam" id="TIGR00374">
    <property type="entry name" value="flippase-like domain"/>
    <property type="match status" value="1"/>
</dbReference>
<feature type="transmembrane region" description="Helical" evidence="7">
    <location>
        <begin position="241"/>
        <end position="260"/>
    </location>
</feature>
<comment type="similarity">
    <text evidence="2">Belongs to the UPF0104 family.</text>
</comment>
<feature type="transmembrane region" description="Helical" evidence="7">
    <location>
        <begin position="135"/>
        <end position="155"/>
    </location>
</feature>
<comment type="caution">
    <text evidence="8">The sequence shown here is derived from an EMBL/GenBank/DDBJ whole genome shotgun (WGS) entry which is preliminary data.</text>
</comment>
<keyword evidence="4 7" id="KW-0812">Transmembrane</keyword>
<feature type="transmembrane region" description="Helical" evidence="7">
    <location>
        <begin position="300"/>
        <end position="323"/>
    </location>
</feature>
<feature type="transmembrane region" description="Helical" evidence="7">
    <location>
        <begin position="329"/>
        <end position="349"/>
    </location>
</feature>
<organism evidence="8 9">
    <name type="scientific">Halomarina halobia</name>
    <dbReference type="NCBI Taxonomy" id="3033386"/>
    <lineage>
        <taxon>Archaea</taxon>
        <taxon>Methanobacteriati</taxon>
        <taxon>Methanobacteriota</taxon>
        <taxon>Stenosarchaea group</taxon>
        <taxon>Halobacteria</taxon>
        <taxon>Halobacteriales</taxon>
        <taxon>Natronomonadaceae</taxon>
        <taxon>Halomarina</taxon>
    </lineage>
</organism>
<evidence type="ECO:0000256" key="2">
    <source>
        <dbReference type="ARBA" id="ARBA00011061"/>
    </source>
</evidence>
<evidence type="ECO:0000313" key="9">
    <source>
        <dbReference type="Proteomes" id="UP001596547"/>
    </source>
</evidence>